<dbReference type="AlphaFoldDB" id="D5CQK2"/>
<gene>
    <name evidence="1" type="ordered locus">Slit_1000</name>
</gene>
<dbReference type="EMBL" id="CP001965">
    <property type="protein sequence ID" value="ADE11238.1"/>
    <property type="molecule type" value="Genomic_DNA"/>
</dbReference>
<dbReference type="STRING" id="580332.Slit_1000"/>
<evidence type="ECO:0000313" key="2">
    <source>
        <dbReference type="Proteomes" id="UP000001625"/>
    </source>
</evidence>
<proteinExistence type="predicted"/>
<dbReference type="HOGENOM" id="CLU_2452962_0_0_4"/>
<evidence type="ECO:0000313" key="1">
    <source>
        <dbReference type="EMBL" id="ADE11238.1"/>
    </source>
</evidence>
<dbReference type="Proteomes" id="UP000001625">
    <property type="component" value="Chromosome"/>
</dbReference>
<accession>D5CQK2</accession>
<name>D5CQK2_SIDLE</name>
<sequence>MTGCMTLPPAAPIIYLTLVGTGEPLLRMEKRLFCAAGGLGIRLEVEIRKDVEALGNSLQQSLAVLHDGKLIFNGLHRIEEVESWLKNLK</sequence>
<reference evidence="1 2" key="1">
    <citation type="submission" date="2010-03" db="EMBL/GenBank/DDBJ databases">
        <title>Complete sequence of Sideroxydans lithotrophicus ES-1.</title>
        <authorList>
            <consortium name="US DOE Joint Genome Institute"/>
            <person name="Lucas S."/>
            <person name="Copeland A."/>
            <person name="Lapidus A."/>
            <person name="Cheng J.-F."/>
            <person name="Bruce D."/>
            <person name="Goodwin L."/>
            <person name="Pitluck S."/>
            <person name="Munk A.C."/>
            <person name="Detter J.C."/>
            <person name="Han C."/>
            <person name="Tapia R."/>
            <person name="Larimer F."/>
            <person name="Land M."/>
            <person name="Hauser L."/>
            <person name="Kyrpides N."/>
            <person name="Ivanova N."/>
            <person name="Emerson D."/>
            <person name="Woyke T."/>
        </authorList>
    </citation>
    <scope>NUCLEOTIDE SEQUENCE [LARGE SCALE GENOMIC DNA]</scope>
    <source>
        <strain evidence="1 2">ES-1</strain>
    </source>
</reference>
<protein>
    <submittedName>
        <fullName evidence="1">Uncharacterized protein</fullName>
    </submittedName>
</protein>
<dbReference type="KEGG" id="slt:Slit_1000"/>
<dbReference type="OrthoDB" id="9900750at2"/>
<organism evidence="1 2">
    <name type="scientific">Sideroxydans lithotrophicus (strain ES-1)</name>
    <dbReference type="NCBI Taxonomy" id="580332"/>
    <lineage>
        <taxon>Bacteria</taxon>
        <taxon>Pseudomonadati</taxon>
        <taxon>Pseudomonadota</taxon>
        <taxon>Betaproteobacteria</taxon>
        <taxon>Nitrosomonadales</taxon>
        <taxon>Gallionellaceae</taxon>
        <taxon>Sideroxydans</taxon>
    </lineage>
</organism>
<keyword evidence="2" id="KW-1185">Reference proteome</keyword>